<sequence length="358" mass="40411">MLRVLVYVVLLVGALEKSSRVNGVIEIIESRSGNIRFECNITNLKAPEKIAKTRHGLKLAAEILENIIALKKRVTIKVDYFSRCNEQGCHPAELTASTYVTNSYVYDENNQVTIYPQALVGPYPEPPLYASKQPDFVVELGSDLDFYYPSDYPTPISYNQTDLLVAMFHEVTHGFGLFSRTFLTQKAFYKHINTNPPPILYHFPSRFDEFVHDPLTNQSISNAVRSLEPPDTLNRCQMYKDLVKNVLSPGRLVFLSIKGNNISLYHQDGTSHLAFGYMGTQDELMVPAIARGHSLASRVLNTPDWHYAPYGPATLDILATIGYQLKVPSPNCTLYSYFLYKETSNGEEPPCFSHLKLN</sequence>
<comment type="caution">
    <text evidence="1">The sequence shown here is derived from an EMBL/GenBank/DDBJ whole genome shotgun (WGS) entry which is preliminary data.</text>
</comment>
<organism evidence="1 2">
    <name type="scientific">Entomophthora muscae</name>
    <dbReference type="NCBI Taxonomy" id="34485"/>
    <lineage>
        <taxon>Eukaryota</taxon>
        <taxon>Fungi</taxon>
        <taxon>Fungi incertae sedis</taxon>
        <taxon>Zoopagomycota</taxon>
        <taxon>Entomophthoromycotina</taxon>
        <taxon>Entomophthoromycetes</taxon>
        <taxon>Entomophthorales</taxon>
        <taxon>Entomophthoraceae</taxon>
        <taxon>Entomophthora</taxon>
    </lineage>
</organism>
<reference evidence="1" key="1">
    <citation type="submission" date="2022-04" db="EMBL/GenBank/DDBJ databases">
        <title>Genome of the entomopathogenic fungus Entomophthora muscae.</title>
        <authorList>
            <person name="Elya C."/>
            <person name="Lovett B.R."/>
            <person name="Lee E."/>
            <person name="Macias A.M."/>
            <person name="Hajek A.E."/>
            <person name="De Bivort B.L."/>
            <person name="Kasson M.T."/>
            <person name="De Fine Licht H.H."/>
            <person name="Stajich J.E."/>
        </authorList>
    </citation>
    <scope>NUCLEOTIDE SEQUENCE</scope>
    <source>
        <strain evidence="1">Berkeley</strain>
    </source>
</reference>
<dbReference type="EMBL" id="QTSX02000039">
    <property type="protein sequence ID" value="KAJ9089593.1"/>
    <property type="molecule type" value="Genomic_DNA"/>
</dbReference>
<evidence type="ECO:0000313" key="2">
    <source>
        <dbReference type="Proteomes" id="UP001165960"/>
    </source>
</evidence>
<keyword evidence="2" id="KW-1185">Reference proteome</keyword>
<accession>A0ACC2URY9</accession>
<protein>
    <submittedName>
        <fullName evidence="1">Uncharacterized protein</fullName>
    </submittedName>
</protein>
<proteinExistence type="predicted"/>
<gene>
    <name evidence="1" type="ORF">DSO57_1011431</name>
</gene>
<dbReference type="Proteomes" id="UP001165960">
    <property type="component" value="Unassembled WGS sequence"/>
</dbReference>
<evidence type="ECO:0000313" key="1">
    <source>
        <dbReference type="EMBL" id="KAJ9089593.1"/>
    </source>
</evidence>
<name>A0ACC2URY9_9FUNG</name>